<feature type="domain" description="Glycosyltransferase subfamily 4-like N-terminal" evidence="2">
    <location>
        <begin position="15"/>
        <end position="202"/>
    </location>
</feature>
<dbReference type="PANTHER" id="PTHR45947">
    <property type="entry name" value="SULFOQUINOVOSYL TRANSFERASE SQD2"/>
    <property type="match status" value="1"/>
</dbReference>
<dbReference type="AlphaFoldDB" id="A0A172TGA8"/>
<gene>
    <name evidence="3" type="ORF">SY83_07145</name>
</gene>
<feature type="domain" description="Glycosyl transferase family 1" evidence="1">
    <location>
        <begin position="210"/>
        <end position="374"/>
    </location>
</feature>
<dbReference type="Pfam" id="PF00534">
    <property type="entry name" value="Glycos_transf_1"/>
    <property type="match status" value="1"/>
</dbReference>
<evidence type="ECO:0000313" key="3">
    <source>
        <dbReference type="EMBL" id="ANE46095.1"/>
    </source>
</evidence>
<proteinExistence type="predicted"/>
<keyword evidence="4" id="KW-1185">Reference proteome</keyword>
<protein>
    <recommendedName>
        <fullName evidence="5">Glycosyl transferase</fullName>
    </recommendedName>
</protein>
<dbReference type="KEGG" id="pswu:SY83_07145"/>
<name>A0A172TGA8_9BACL</name>
<dbReference type="Gene3D" id="3.40.50.2000">
    <property type="entry name" value="Glycogen Phosphorylase B"/>
    <property type="match status" value="2"/>
</dbReference>
<evidence type="ECO:0008006" key="5">
    <source>
        <dbReference type="Google" id="ProtNLM"/>
    </source>
</evidence>
<dbReference type="EMBL" id="CP011388">
    <property type="protein sequence ID" value="ANE46095.1"/>
    <property type="molecule type" value="Genomic_DNA"/>
</dbReference>
<dbReference type="GO" id="GO:0016757">
    <property type="term" value="F:glycosyltransferase activity"/>
    <property type="evidence" value="ECO:0007669"/>
    <property type="project" value="InterPro"/>
</dbReference>
<reference evidence="3 4" key="1">
    <citation type="submission" date="2015-01" db="EMBL/GenBank/DDBJ databases">
        <title>Paenibacillus swuensis/DY6/whole genome sequencing.</title>
        <authorList>
            <person name="Kim M.K."/>
            <person name="Srinivasan S."/>
            <person name="Lee J.-J."/>
        </authorList>
    </citation>
    <scope>NUCLEOTIDE SEQUENCE [LARGE SCALE GENOMIC DNA]</scope>
    <source>
        <strain evidence="3 4">DY6</strain>
    </source>
</reference>
<evidence type="ECO:0000259" key="2">
    <source>
        <dbReference type="Pfam" id="PF13439"/>
    </source>
</evidence>
<dbReference type="InterPro" id="IPR050194">
    <property type="entry name" value="Glycosyltransferase_grp1"/>
</dbReference>
<dbReference type="STRING" id="1178515.SY83_07145"/>
<evidence type="ECO:0000313" key="4">
    <source>
        <dbReference type="Proteomes" id="UP000076927"/>
    </source>
</evidence>
<dbReference type="SUPFAM" id="SSF53756">
    <property type="entry name" value="UDP-Glycosyltransferase/glycogen phosphorylase"/>
    <property type="match status" value="1"/>
</dbReference>
<dbReference type="CDD" id="cd03801">
    <property type="entry name" value="GT4_PimA-like"/>
    <property type="match status" value="1"/>
</dbReference>
<dbReference type="Pfam" id="PF13439">
    <property type="entry name" value="Glyco_transf_4"/>
    <property type="match status" value="1"/>
</dbReference>
<dbReference type="Proteomes" id="UP000076927">
    <property type="component" value="Chromosome"/>
</dbReference>
<dbReference type="InterPro" id="IPR001296">
    <property type="entry name" value="Glyco_trans_1"/>
</dbReference>
<dbReference type="PANTHER" id="PTHR45947:SF14">
    <property type="entry name" value="SLL1723 PROTEIN"/>
    <property type="match status" value="1"/>
</dbReference>
<dbReference type="PATRIC" id="fig|1178515.4.peg.1425"/>
<accession>A0A172TGA8</accession>
<sequence length="400" mass="45069">MKILLATYWELPHLGGVWPLMSQLKESLESRGHEVDIMGNSNDYFHIINKNERLHKETLMPLILSKLSRSCLALSPWIMQTEADRYCMELSAAYFGIANYDLIHTHDAISSRALSRVKASHTPLVASLHGSLPNEIRLLPKTNGLTPVQKEQLVDFYQTLELEGVQSSTVTIASSQWMKNILTSQGVTPEQITVFPYGLDVNHFSKRMREKSDIVKPKGKKVIMYTGRLVHLKGIQYLLVALSKLHKARSDWECWIVGEGEMGNNLISFSMELGLSEYVKFLGSRNDIPALMGMCDIYVQPSLQDNQPYSVIEAQVAGKPVVTTYAGGLPEMVQHGVTGLISPHSEAELLYQHLHLLLANDGFRKDLGRNAAEWGRTYWLLERNFENTLDVYSQALAKRG</sequence>
<evidence type="ECO:0000259" key="1">
    <source>
        <dbReference type="Pfam" id="PF00534"/>
    </source>
</evidence>
<organism evidence="3 4">
    <name type="scientific">Paenibacillus swuensis</name>
    <dbReference type="NCBI Taxonomy" id="1178515"/>
    <lineage>
        <taxon>Bacteria</taxon>
        <taxon>Bacillati</taxon>
        <taxon>Bacillota</taxon>
        <taxon>Bacilli</taxon>
        <taxon>Bacillales</taxon>
        <taxon>Paenibacillaceae</taxon>
        <taxon>Paenibacillus</taxon>
    </lineage>
</organism>
<dbReference type="OrthoDB" id="9815550at2"/>
<dbReference type="InterPro" id="IPR028098">
    <property type="entry name" value="Glyco_trans_4-like_N"/>
</dbReference>